<keyword evidence="2" id="KW-1185">Reference proteome</keyword>
<dbReference type="AlphaFoldDB" id="A0A409WWL0"/>
<protein>
    <submittedName>
        <fullName evidence="1">Uncharacterized protein</fullName>
    </submittedName>
</protein>
<dbReference type="InParanoid" id="A0A409WWL0"/>
<evidence type="ECO:0000313" key="2">
    <source>
        <dbReference type="Proteomes" id="UP000284706"/>
    </source>
</evidence>
<dbReference type="EMBL" id="NHYE01004692">
    <property type="protein sequence ID" value="PPQ82903.1"/>
    <property type="molecule type" value="Genomic_DNA"/>
</dbReference>
<accession>A0A409WWL0</accession>
<gene>
    <name evidence="1" type="ORF">CVT26_007540</name>
</gene>
<dbReference type="Proteomes" id="UP000284706">
    <property type="component" value="Unassembled WGS sequence"/>
</dbReference>
<reference evidence="1 2" key="1">
    <citation type="journal article" date="2018" name="Evol. Lett.">
        <title>Horizontal gene cluster transfer increased hallucinogenic mushroom diversity.</title>
        <authorList>
            <person name="Reynolds H.T."/>
            <person name="Vijayakumar V."/>
            <person name="Gluck-Thaler E."/>
            <person name="Korotkin H.B."/>
            <person name="Matheny P.B."/>
            <person name="Slot J.C."/>
        </authorList>
    </citation>
    <scope>NUCLEOTIDE SEQUENCE [LARGE SCALE GENOMIC DNA]</scope>
    <source>
        <strain evidence="1 2">SRW20</strain>
    </source>
</reference>
<evidence type="ECO:0000313" key="1">
    <source>
        <dbReference type="EMBL" id="PPQ82903.1"/>
    </source>
</evidence>
<organism evidence="1 2">
    <name type="scientific">Gymnopilus dilepis</name>
    <dbReference type="NCBI Taxonomy" id="231916"/>
    <lineage>
        <taxon>Eukaryota</taxon>
        <taxon>Fungi</taxon>
        <taxon>Dikarya</taxon>
        <taxon>Basidiomycota</taxon>
        <taxon>Agaricomycotina</taxon>
        <taxon>Agaricomycetes</taxon>
        <taxon>Agaricomycetidae</taxon>
        <taxon>Agaricales</taxon>
        <taxon>Agaricineae</taxon>
        <taxon>Hymenogastraceae</taxon>
        <taxon>Gymnopilus</taxon>
    </lineage>
</organism>
<name>A0A409WWL0_9AGAR</name>
<proteinExistence type="predicted"/>
<sequence length="113" mass="12390">MKGPGRPCLSVLREDSIGVSEEYLDEFDPSQSFPIAYSHRMPLNGRATLRDSAEGNPIAQMIGGTAQARIDPYASLKKSHEINSVAVQNYSIQIQVSRTTQVAVDPAFEYGVF</sequence>
<comment type="caution">
    <text evidence="1">The sequence shown here is derived from an EMBL/GenBank/DDBJ whole genome shotgun (WGS) entry which is preliminary data.</text>
</comment>